<dbReference type="Pfam" id="PF00582">
    <property type="entry name" value="Usp"/>
    <property type="match status" value="1"/>
</dbReference>
<dbReference type="RefSeq" id="WP_424605471.1">
    <property type="nucleotide sequence ID" value="NZ_JBNAVA010000004.1"/>
</dbReference>
<dbReference type="InterPro" id="IPR014729">
    <property type="entry name" value="Rossmann-like_a/b/a_fold"/>
</dbReference>
<organism evidence="3 4">
    <name type="scientific">Calditerrivibrio nitroreducens</name>
    <dbReference type="NCBI Taxonomy" id="477976"/>
    <lineage>
        <taxon>Bacteria</taxon>
        <taxon>Pseudomonadati</taxon>
        <taxon>Deferribacterota</taxon>
        <taxon>Deferribacteres</taxon>
        <taxon>Deferribacterales</taxon>
        <taxon>Calditerrivibrionaceae</taxon>
    </lineage>
</organism>
<dbReference type="InterPro" id="IPR006015">
    <property type="entry name" value="Universal_stress_UspA"/>
</dbReference>
<comment type="similarity">
    <text evidence="1">Belongs to the universal stress protein A family.</text>
</comment>
<accession>A0A2J6WMF1</accession>
<evidence type="ECO:0000259" key="2">
    <source>
        <dbReference type="Pfam" id="PF00582"/>
    </source>
</evidence>
<feature type="domain" description="UspA" evidence="2">
    <location>
        <begin position="4"/>
        <end position="145"/>
    </location>
</feature>
<proteinExistence type="inferred from homology"/>
<reference evidence="3 4" key="1">
    <citation type="submission" date="2018-01" db="EMBL/GenBank/DDBJ databases">
        <title>Metagenomic assembled genomes from two thermal pools in the Uzon Caldera, Kamchatka, Russia.</title>
        <authorList>
            <person name="Wilkins L."/>
            <person name="Ettinger C."/>
        </authorList>
    </citation>
    <scope>NUCLEOTIDE SEQUENCE [LARGE SCALE GENOMIC DNA]</scope>
    <source>
        <strain evidence="3">ZAV-05</strain>
    </source>
</reference>
<protein>
    <submittedName>
        <fullName evidence="3">Universal stress protein</fullName>
    </submittedName>
</protein>
<dbReference type="SUPFAM" id="SSF52402">
    <property type="entry name" value="Adenine nucleotide alpha hydrolases-like"/>
    <property type="match status" value="1"/>
</dbReference>
<dbReference type="PANTHER" id="PTHR46268">
    <property type="entry name" value="STRESS RESPONSE PROTEIN NHAX"/>
    <property type="match status" value="1"/>
</dbReference>
<dbReference type="AlphaFoldDB" id="A0A2J6WMF1"/>
<gene>
    <name evidence="3" type="ORF">C0187_03480</name>
</gene>
<sequence length="146" mass="16549">MFNVKKILVPTDFSEASDKALKKAVDIAEAFNAEIILLHVKMMDVAIIEQYLSEELIKELNEATMKDINEKLNTQISKYSKPNIKITTAIKEGVSYNEILKAEIEYDIDLVVIASHSKTIFEDILFGSTTEKVVRRSKKSVLVVRD</sequence>
<dbReference type="PRINTS" id="PR01438">
    <property type="entry name" value="UNVRSLSTRESS"/>
</dbReference>
<evidence type="ECO:0000256" key="1">
    <source>
        <dbReference type="ARBA" id="ARBA00008791"/>
    </source>
</evidence>
<dbReference type="Gene3D" id="3.40.50.620">
    <property type="entry name" value="HUPs"/>
    <property type="match status" value="1"/>
</dbReference>
<evidence type="ECO:0000313" key="3">
    <source>
        <dbReference type="EMBL" id="PMP71572.1"/>
    </source>
</evidence>
<evidence type="ECO:0000313" key="4">
    <source>
        <dbReference type="Proteomes" id="UP000242881"/>
    </source>
</evidence>
<comment type="caution">
    <text evidence="3">The sequence shown here is derived from an EMBL/GenBank/DDBJ whole genome shotgun (WGS) entry which is preliminary data.</text>
</comment>
<dbReference type="Proteomes" id="UP000242881">
    <property type="component" value="Unassembled WGS sequence"/>
</dbReference>
<name>A0A2J6WMF1_9BACT</name>
<dbReference type="EMBL" id="PNIN01000038">
    <property type="protein sequence ID" value="PMP71572.1"/>
    <property type="molecule type" value="Genomic_DNA"/>
</dbReference>
<dbReference type="PANTHER" id="PTHR46268:SF22">
    <property type="entry name" value="SENSOR PROTEIN KDPD-RELATED"/>
    <property type="match status" value="1"/>
</dbReference>
<dbReference type="InterPro" id="IPR006016">
    <property type="entry name" value="UspA"/>
</dbReference>
<dbReference type="CDD" id="cd00293">
    <property type="entry name" value="USP-like"/>
    <property type="match status" value="1"/>
</dbReference>